<evidence type="ECO:0000313" key="9">
    <source>
        <dbReference type="EMBL" id="PIP68968.1"/>
    </source>
</evidence>
<comment type="caution">
    <text evidence="9">The sequence shown here is derived from an EMBL/GenBank/DDBJ whole genome shotgun (WGS) entry which is preliminary data.</text>
</comment>
<evidence type="ECO:0000256" key="2">
    <source>
        <dbReference type="ARBA" id="ARBA00010792"/>
    </source>
</evidence>
<dbReference type="AlphaFoldDB" id="A0A2H0CHX6"/>
<feature type="domain" description="VTT" evidence="8">
    <location>
        <begin position="37"/>
        <end position="162"/>
    </location>
</feature>
<dbReference type="PANTHER" id="PTHR30353">
    <property type="entry name" value="INNER MEMBRANE PROTEIN DEDA-RELATED"/>
    <property type="match status" value="1"/>
</dbReference>
<reference evidence="9 10" key="1">
    <citation type="submission" date="2017-09" db="EMBL/GenBank/DDBJ databases">
        <title>Depth-based differentiation of microbial function through sediment-hosted aquifers and enrichment of novel symbionts in the deep terrestrial subsurface.</title>
        <authorList>
            <person name="Probst A.J."/>
            <person name="Ladd B."/>
            <person name="Jarett J.K."/>
            <person name="Geller-Mcgrath D.E."/>
            <person name="Sieber C.M."/>
            <person name="Emerson J.B."/>
            <person name="Anantharaman K."/>
            <person name="Thomas B.C."/>
            <person name="Malmstrom R."/>
            <person name="Stieglmeier M."/>
            <person name="Klingl A."/>
            <person name="Woyke T."/>
            <person name="Ryan C.M."/>
            <person name="Banfield J.F."/>
        </authorList>
    </citation>
    <scope>NUCLEOTIDE SEQUENCE [LARGE SCALE GENOMIC DNA]</scope>
    <source>
        <strain evidence="9">CG22_combo_CG10-13_8_21_14_all_32_8</strain>
    </source>
</reference>
<gene>
    <name evidence="9" type="ORF">COW91_01920</name>
</gene>
<evidence type="ECO:0000313" key="10">
    <source>
        <dbReference type="Proteomes" id="UP000229176"/>
    </source>
</evidence>
<evidence type="ECO:0000256" key="6">
    <source>
        <dbReference type="ARBA" id="ARBA00023136"/>
    </source>
</evidence>
<dbReference type="EMBL" id="PCTI01000029">
    <property type="protein sequence ID" value="PIP68968.1"/>
    <property type="molecule type" value="Genomic_DNA"/>
</dbReference>
<dbReference type="InterPro" id="IPR032818">
    <property type="entry name" value="DedA-like"/>
</dbReference>
<dbReference type="Proteomes" id="UP000229176">
    <property type="component" value="Unassembled WGS sequence"/>
</dbReference>
<dbReference type="InterPro" id="IPR032816">
    <property type="entry name" value="VTT_dom"/>
</dbReference>
<feature type="transmembrane region" description="Helical" evidence="7">
    <location>
        <begin position="142"/>
        <end position="162"/>
    </location>
</feature>
<evidence type="ECO:0000256" key="3">
    <source>
        <dbReference type="ARBA" id="ARBA00022475"/>
    </source>
</evidence>
<dbReference type="PANTHER" id="PTHR30353:SF0">
    <property type="entry name" value="TRANSMEMBRANE PROTEIN"/>
    <property type="match status" value="1"/>
</dbReference>
<evidence type="ECO:0000256" key="4">
    <source>
        <dbReference type="ARBA" id="ARBA00022692"/>
    </source>
</evidence>
<organism evidence="9 10">
    <name type="scientific">Candidatus Nomurabacteria bacterium CG22_combo_CG10-13_8_21_14_all_32_8</name>
    <dbReference type="NCBI Taxonomy" id="1974732"/>
    <lineage>
        <taxon>Bacteria</taxon>
        <taxon>Candidatus Nomuraibacteriota</taxon>
    </lineage>
</organism>
<feature type="transmembrane region" description="Helical" evidence="7">
    <location>
        <begin position="116"/>
        <end position="136"/>
    </location>
</feature>
<sequence length="201" mass="22597">MESIFNIDLPILVKTIGYLGIFFIIFAESGLFLGFFLPGDSLLFTAGLLASQGYFNITLLILLTTFGAILGDQIGYLFGKKVGPKIFTRDDSFYFKKKYINDAENFYQKYGKKTIIIARFVPIIRTFVPILAGVGNMHYRTFITYNIIGGLLWGLGIPLLGYFLGQQIPDIDAYLLPIILVIILISILPTGFSYIYNKLKT</sequence>
<evidence type="ECO:0000256" key="7">
    <source>
        <dbReference type="RuleBase" id="RU367016"/>
    </source>
</evidence>
<keyword evidence="3 7" id="KW-1003">Cell membrane</keyword>
<protein>
    <recommendedName>
        <fullName evidence="8">VTT domain-containing protein</fullName>
    </recommendedName>
</protein>
<comment type="similarity">
    <text evidence="2 7">Belongs to the DedA family.</text>
</comment>
<evidence type="ECO:0000256" key="1">
    <source>
        <dbReference type="ARBA" id="ARBA00004651"/>
    </source>
</evidence>
<evidence type="ECO:0000259" key="8">
    <source>
        <dbReference type="Pfam" id="PF09335"/>
    </source>
</evidence>
<comment type="subcellular location">
    <subcellularLocation>
        <location evidence="1 7">Cell membrane</location>
        <topology evidence="1 7">Multi-pass membrane protein</topology>
    </subcellularLocation>
</comment>
<feature type="transmembrane region" description="Helical" evidence="7">
    <location>
        <begin position="57"/>
        <end position="79"/>
    </location>
</feature>
<keyword evidence="4 7" id="KW-0812">Transmembrane</keyword>
<keyword evidence="6 7" id="KW-0472">Membrane</keyword>
<keyword evidence="5 7" id="KW-1133">Transmembrane helix</keyword>
<feature type="transmembrane region" description="Helical" evidence="7">
    <location>
        <begin position="12"/>
        <end position="37"/>
    </location>
</feature>
<feature type="transmembrane region" description="Helical" evidence="7">
    <location>
        <begin position="174"/>
        <end position="196"/>
    </location>
</feature>
<dbReference type="Pfam" id="PF09335">
    <property type="entry name" value="VTT_dom"/>
    <property type="match status" value="1"/>
</dbReference>
<name>A0A2H0CHX6_9BACT</name>
<dbReference type="GO" id="GO:0005886">
    <property type="term" value="C:plasma membrane"/>
    <property type="evidence" value="ECO:0007669"/>
    <property type="project" value="UniProtKB-SubCell"/>
</dbReference>
<evidence type="ECO:0000256" key="5">
    <source>
        <dbReference type="ARBA" id="ARBA00022989"/>
    </source>
</evidence>
<accession>A0A2H0CHX6</accession>
<proteinExistence type="inferred from homology"/>